<dbReference type="InterPro" id="IPR029071">
    <property type="entry name" value="Ubiquitin-like_domsf"/>
</dbReference>
<protein>
    <submittedName>
        <fullName evidence="2">U11/U12 small nuclear ribonucleoprotein 25 kDa protein</fullName>
    </submittedName>
</protein>
<reference evidence="2" key="1">
    <citation type="journal article" date="2012" name="Nat. Biotechnol.">
        <title>Draft genome sequence of pigeonpea (Cajanus cajan), an orphan legume crop of resource-poor farmers.</title>
        <authorList>
            <person name="Varshney R.K."/>
            <person name="Chen W."/>
            <person name="Li Y."/>
            <person name="Bharti A.K."/>
            <person name="Saxena R.K."/>
            <person name="Schlueter J.A."/>
            <person name="Donoghue M.T."/>
            <person name="Azam S."/>
            <person name="Fan G."/>
            <person name="Whaley A.M."/>
            <person name="Farmer A.D."/>
            <person name="Sheridan J."/>
            <person name="Iwata A."/>
            <person name="Tuteja R."/>
            <person name="Penmetsa R.V."/>
            <person name="Wu W."/>
            <person name="Upadhyaya H.D."/>
            <person name="Yang S.P."/>
            <person name="Shah T."/>
            <person name="Saxena K.B."/>
            <person name="Michael T."/>
            <person name="McCombie W.R."/>
            <person name="Yang B."/>
            <person name="Zhang G."/>
            <person name="Yang H."/>
            <person name="Wang J."/>
            <person name="Spillane C."/>
            <person name="Cook D.R."/>
            <person name="May G.D."/>
            <person name="Xu X."/>
            <person name="Jackson S.A."/>
        </authorList>
    </citation>
    <scope>NUCLEOTIDE SEQUENCE [LARGE SCALE GENOMIC DNA]</scope>
</reference>
<dbReference type="Gramene" id="C.cajan_34003.t">
    <property type="protein sequence ID" value="C.cajan_34003.t"/>
    <property type="gene ID" value="C.cajan_34003"/>
</dbReference>
<dbReference type="InterPro" id="IPR039690">
    <property type="entry name" value="SNRNP25"/>
</dbReference>
<keyword evidence="2" id="KW-0687">Ribonucleoprotein</keyword>
<evidence type="ECO:0000313" key="3">
    <source>
        <dbReference type="Proteomes" id="UP000075243"/>
    </source>
</evidence>
<evidence type="ECO:0000259" key="1">
    <source>
        <dbReference type="Pfam" id="PF18036"/>
    </source>
</evidence>
<dbReference type="Proteomes" id="UP000075243">
    <property type="component" value="Unassembled WGS sequence"/>
</dbReference>
<dbReference type="EMBL" id="KQ483667">
    <property type="protein sequence ID" value="KYP43425.1"/>
    <property type="molecule type" value="Genomic_DNA"/>
</dbReference>
<proteinExistence type="predicted"/>
<organism evidence="2 3">
    <name type="scientific">Cajanus cajan</name>
    <name type="common">Pigeon pea</name>
    <name type="synonym">Cajanus indicus</name>
    <dbReference type="NCBI Taxonomy" id="3821"/>
    <lineage>
        <taxon>Eukaryota</taxon>
        <taxon>Viridiplantae</taxon>
        <taxon>Streptophyta</taxon>
        <taxon>Embryophyta</taxon>
        <taxon>Tracheophyta</taxon>
        <taxon>Spermatophyta</taxon>
        <taxon>Magnoliopsida</taxon>
        <taxon>eudicotyledons</taxon>
        <taxon>Gunneridae</taxon>
        <taxon>Pentapetalae</taxon>
        <taxon>rosids</taxon>
        <taxon>fabids</taxon>
        <taxon>Fabales</taxon>
        <taxon>Fabaceae</taxon>
        <taxon>Papilionoideae</taxon>
        <taxon>50 kb inversion clade</taxon>
        <taxon>NPAAA clade</taxon>
        <taxon>indigoferoid/millettioid clade</taxon>
        <taxon>Phaseoleae</taxon>
        <taxon>Cajanus</taxon>
    </lineage>
</organism>
<sequence length="259" mass="30207">MKERRLLIVSHQIPPPSLTTHFSSPANLDATFSGDGVPFETLNLNIVRLDASYFRVEVANAATVADLKQAVEAVFYHMPRKGPGKILWPLVWRQFCLCYQGQKLVSETDYITDYGIKDGDQLHFVRHVSDTCSFERKQRKKRIINLKQHRRSSSQENIYQEKEHKDDDIGLDDIVIENGKIQHSNAEENRGGKSRLAGFWGGLFSHSRLAVMRRARIEGRICCSMIARCVVSSFRKIRRILLRYCWRQHYPRRPTWREY</sequence>
<dbReference type="GO" id="GO:1990904">
    <property type="term" value="C:ribonucleoprotein complex"/>
    <property type="evidence" value="ECO:0007669"/>
    <property type="project" value="UniProtKB-KW"/>
</dbReference>
<dbReference type="SUPFAM" id="SSF54236">
    <property type="entry name" value="Ubiquitin-like"/>
    <property type="match status" value="1"/>
</dbReference>
<dbReference type="OMA" id="GEWFPYS"/>
<dbReference type="Pfam" id="PF18036">
    <property type="entry name" value="Ubiquitin_4"/>
    <property type="match status" value="1"/>
</dbReference>
<keyword evidence="3" id="KW-1185">Reference proteome</keyword>
<dbReference type="Gene3D" id="3.10.20.90">
    <property type="entry name" value="Phosphatidylinositol 3-kinase Catalytic Subunit, Chain A, domain 1"/>
    <property type="match status" value="1"/>
</dbReference>
<dbReference type="GO" id="GO:0000398">
    <property type="term" value="P:mRNA splicing, via spliceosome"/>
    <property type="evidence" value="ECO:0007669"/>
    <property type="project" value="InterPro"/>
</dbReference>
<dbReference type="PANTHER" id="PTHR14942:SF2">
    <property type="entry name" value="UBIQUITIN-LIKE SUPERFAMILY PROTEIN"/>
    <property type="match status" value="1"/>
</dbReference>
<feature type="domain" description="SNRNP25 ubiquitin-like" evidence="1">
    <location>
        <begin position="43"/>
        <end position="128"/>
    </location>
</feature>
<accession>A0A151RLT7</accession>
<dbReference type="CDD" id="cd17058">
    <property type="entry name" value="Ubl_SNRNP25"/>
    <property type="match status" value="1"/>
</dbReference>
<dbReference type="PANTHER" id="PTHR14942">
    <property type="entry name" value="U11/U12 SMALL NUCLEAR RIBONUCLEOPROTEIN 25 KDA PROTEIN"/>
    <property type="match status" value="1"/>
</dbReference>
<dbReference type="OrthoDB" id="72819at2759"/>
<name>A0A151RLT7_CAJCA</name>
<evidence type="ECO:0000313" key="2">
    <source>
        <dbReference type="EMBL" id="KYP43425.1"/>
    </source>
</evidence>
<dbReference type="InterPro" id="IPR040610">
    <property type="entry name" value="SNRNP25_ubiquitin"/>
</dbReference>
<dbReference type="AlphaFoldDB" id="A0A151RLT7"/>
<gene>
    <name evidence="2" type="ORF">KK1_035148</name>
</gene>